<proteinExistence type="predicted"/>
<reference evidence="1" key="1">
    <citation type="submission" date="2020-05" db="EMBL/GenBank/DDBJ databases">
        <authorList>
            <person name="Chiriac C."/>
            <person name="Salcher M."/>
            <person name="Ghai R."/>
            <person name="Kavagutti S V."/>
        </authorList>
    </citation>
    <scope>NUCLEOTIDE SEQUENCE</scope>
</reference>
<evidence type="ECO:0000313" key="1">
    <source>
        <dbReference type="EMBL" id="CAB5238264.1"/>
    </source>
</evidence>
<protein>
    <submittedName>
        <fullName evidence="1">Uncharacterized protein</fullName>
    </submittedName>
</protein>
<name>A0A6J7XLW3_9CAUD</name>
<gene>
    <name evidence="1" type="ORF">UFOVP162_23</name>
</gene>
<dbReference type="EMBL" id="LR798453">
    <property type="protein sequence ID" value="CAB5238264.1"/>
    <property type="molecule type" value="Genomic_DNA"/>
</dbReference>
<sequence>MANYMQLSATKQVKVGAGKLFGIFVSASSSGTLTIYDSQASSTSDPKISDTITVSAGTTYLNIPAGLFFNNGLYIVLGGTSAAFTVAYE</sequence>
<accession>A0A6J7XLW3</accession>
<organism evidence="1">
    <name type="scientific">uncultured Caudovirales phage</name>
    <dbReference type="NCBI Taxonomy" id="2100421"/>
    <lineage>
        <taxon>Viruses</taxon>
        <taxon>Duplodnaviria</taxon>
        <taxon>Heunggongvirae</taxon>
        <taxon>Uroviricota</taxon>
        <taxon>Caudoviricetes</taxon>
        <taxon>Peduoviridae</taxon>
        <taxon>Maltschvirus</taxon>
        <taxon>Maltschvirus maltsch</taxon>
    </lineage>
</organism>